<evidence type="ECO:0000256" key="4">
    <source>
        <dbReference type="ARBA" id="ARBA00022723"/>
    </source>
</evidence>
<evidence type="ECO:0000256" key="5">
    <source>
        <dbReference type="ARBA" id="ARBA00022842"/>
    </source>
</evidence>
<dbReference type="EMBL" id="SHKI01000005">
    <property type="protein sequence ID" value="RZT64541.1"/>
    <property type="molecule type" value="Genomic_DNA"/>
</dbReference>
<dbReference type="CDD" id="cd00685">
    <property type="entry name" value="Trans_IPPS_HT"/>
    <property type="match status" value="1"/>
</dbReference>
<protein>
    <submittedName>
        <fullName evidence="8">Octaprenyl-diphosphate synthase</fullName>
    </submittedName>
</protein>
<evidence type="ECO:0000313" key="9">
    <source>
        <dbReference type="Proteomes" id="UP000291832"/>
    </source>
</evidence>
<proteinExistence type="inferred from homology"/>
<dbReference type="InterPro" id="IPR000092">
    <property type="entry name" value="Polyprenyl_synt"/>
</dbReference>
<comment type="caution">
    <text evidence="8">The sequence shown here is derived from an EMBL/GenBank/DDBJ whole genome shotgun (WGS) entry which is preliminary data.</text>
</comment>
<evidence type="ECO:0000256" key="2">
    <source>
        <dbReference type="ARBA" id="ARBA00006706"/>
    </source>
</evidence>
<dbReference type="InterPro" id="IPR008949">
    <property type="entry name" value="Isoprenoid_synthase_dom_sf"/>
</dbReference>
<dbReference type="Pfam" id="PF00348">
    <property type="entry name" value="polyprenyl_synt"/>
    <property type="match status" value="1"/>
</dbReference>
<evidence type="ECO:0000256" key="1">
    <source>
        <dbReference type="ARBA" id="ARBA00001946"/>
    </source>
</evidence>
<keyword evidence="3 6" id="KW-0808">Transferase</keyword>
<accession>A0A4Q7TUB2</accession>
<dbReference type="SFLD" id="SFLDS00005">
    <property type="entry name" value="Isoprenoid_Synthase_Type_I"/>
    <property type="match status" value="1"/>
</dbReference>
<dbReference type="PANTHER" id="PTHR12001:SF85">
    <property type="entry name" value="SHORT CHAIN ISOPRENYL DIPHOSPHATE SYNTHASE"/>
    <property type="match status" value="1"/>
</dbReference>
<dbReference type="Proteomes" id="UP000291832">
    <property type="component" value="Unassembled WGS sequence"/>
</dbReference>
<evidence type="ECO:0000256" key="7">
    <source>
        <dbReference type="SAM" id="MobiDB-lite"/>
    </source>
</evidence>
<dbReference type="InterPro" id="IPR033749">
    <property type="entry name" value="Polyprenyl_synt_CS"/>
</dbReference>
<name>A0A4Q7TUB2_9MICO</name>
<dbReference type="PROSITE" id="PS00444">
    <property type="entry name" value="POLYPRENYL_SYNTHASE_2"/>
    <property type="match status" value="1"/>
</dbReference>
<keyword evidence="5" id="KW-0460">Magnesium</keyword>
<dbReference type="RefSeq" id="WP_157993028.1">
    <property type="nucleotide sequence ID" value="NZ_QYAG01000001.1"/>
</dbReference>
<evidence type="ECO:0000256" key="3">
    <source>
        <dbReference type="ARBA" id="ARBA00022679"/>
    </source>
</evidence>
<comment type="cofactor">
    <cofactor evidence="1">
        <name>Mg(2+)</name>
        <dbReference type="ChEBI" id="CHEBI:18420"/>
    </cofactor>
</comment>
<feature type="region of interest" description="Disordered" evidence="7">
    <location>
        <begin position="321"/>
        <end position="340"/>
    </location>
</feature>
<dbReference type="OrthoDB" id="4497239at2"/>
<evidence type="ECO:0000256" key="6">
    <source>
        <dbReference type="RuleBase" id="RU004466"/>
    </source>
</evidence>
<reference evidence="8 9" key="1">
    <citation type="journal article" date="2015" name="Stand. Genomic Sci.">
        <title>Genomic Encyclopedia of Bacterial and Archaeal Type Strains, Phase III: the genomes of soil and plant-associated and newly described type strains.</title>
        <authorList>
            <person name="Whitman W.B."/>
            <person name="Woyke T."/>
            <person name="Klenk H.P."/>
            <person name="Zhou Y."/>
            <person name="Lilburn T.G."/>
            <person name="Beck B.J."/>
            <person name="De Vos P."/>
            <person name="Vandamme P."/>
            <person name="Eisen J.A."/>
            <person name="Garrity G."/>
            <person name="Hugenholtz P."/>
            <person name="Kyrpides N.C."/>
        </authorList>
    </citation>
    <scope>NUCLEOTIDE SEQUENCE [LARGE SCALE GENOMIC DNA]</scope>
    <source>
        <strain evidence="8 9">RF6</strain>
    </source>
</reference>
<dbReference type="SUPFAM" id="SSF48576">
    <property type="entry name" value="Terpenoid synthases"/>
    <property type="match status" value="1"/>
</dbReference>
<dbReference type="AlphaFoldDB" id="A0A4Q7TUB2"/>
<dbReference type="PANTHER" id="PTHR12001">
    <property type="entry name" value="GERANYLGERANYL PYROPHOSPHATE SYNTHASE"/>
    <property type="match status" value="1"/>
</dbReference>
<dbReference type="GO" id="GO:0008299">
    <property type="term" value="P:isoprenoid biosynthetic process"/>
    <property type="evidence" value="ECO:0007669"/>
    <property type="project" value="InterPro"/>
</dbReference>
<evidence type="ECO:0000313" key="8">
    <source>
        <dbReference type="EMBL" id="RZT64541.1"/>
    </source>
</evidence>
<gene>
    <name evidence="8" type="ORF">EV139_1959</name>
</gene>
<dbReference type="Gene3D" id="1.10.600.10">
    <property type="entry name" value="Farnesyl Diphosphate Synthase"/>
    <property type="match status" value="1"/>
</dbReference>
<dbReference type="GO" id="GO:0004659">
    <property type="term" value="F:prenyltransferase activity"/>
    <property type="evidence" value="ECO:0007669"/>
    <property type="project" value="InterPro"/>
</dbReference>
<dbReference type="PROSITE" id="PS00723">
    <property type="entry name" value="POLYPRENYL_SYNTHASE_1"/>
    <property type="match status" value="1"/>
</dbReference>
<keyword evidence="4" id="KW-0479">Metal-binding</keyword>
<comment type="similarity">
    <text evidence="2 6">Belongs to the FPP/GGPP synthase family.</text>
</comment>
<sequence length="340" mass="35373">MDAHRTPDSDCAEGGAAHVSRIHAATADYLRELTVHRFASTPLPRQHPEVIAALAGGKHLRARAFIATALAYGARDERLLREVAAAIELIHTASLVHDDILDDSSLRRGVPALHAATSTGTAVLVGDSLVALAFEAAVGRAGEVTAALARAFGELCLGQLSEPELGWANDALPALERYGALKTGALFGAALECGGIVAGRPPAECAMLRTAGVRLGLAFQLEDDLLDVQGDAAALGKDHGADLRNGIPTYPLWLAYRALTADRAGEVAITPGELAATANSAWIADRTAQRVATLVSEARATVPQPAHARLLEIAIQTVVPATVPPTPHPTETLPDGSETP</sequence>
<organism evidence="8 9">
    <name type="scientific">Leucobacter luti</name>
    <dbReference type="NCBI Taxonomy" id="340320"/>
    <lineage>
        <taxon>Bacteria</taxon>
        <taxon>Bacillati</taxon>
        <taxon>Actinomycetota</taxon>
        <taxon>Actinomycetes</taxon>
        <taxon>Micrococcales</taxon>
        <taxon>Microbacteriaceae</taxon>
        <taxon>Leucobacter</taxon>
    </lineage>
</organism>
<keyword evidence="9" id="KW-1185">Reference proteome</keyword>
<dbReference type="GO" id="GO:0046872">
    <property type="term" value="F:metal ion binding"/>
    <property type="evidence" value="ECO:0007669"/>
    <property type="project" value="UniProtKB-KW"/>
</dbReference>